<evidence type="ECO:0000256" key="2">
    <source>
        <dbReference type="SAM" id="MobiDB-lite"/>
    </source>
</evidence>
<dbReference type="Pfam" id="PF00989">
    <property type="entry name" value="PAS"/>
    <property type="match status" value="1"/>
</dbReference>
<feature type="domain" description="PAS" evidence="3">
    <location>
        <begin position="38"/>
        <end position="92"/>
    </location>
</feature>
<name>A0A0M0JML7_9EUKA</name>
<evidence type="ECO:0000313" key="4">
    <source>
        <dbReference type="EMBL" id="KOO27547.1"/>
    </source>
</evidence>
<accession>A0A0M0JML7</accession>
<dbReference type="CDD" id="cd00130">
    <property type="entry name" value="PAS"/>
    <property type="match status" value="1"/>
</dbReference>
<dbReference type="SUPFAM" id="SSF55785">
    <property type="entry name" value="PYP-like sensor domain (PAS domain)"/>
    <property type="match status" value="1"/>
</dbReference>
<feature type="region of interest" description="Disordered" evidence="2">
    <location>
        <begin position="254"/>
        <end position="274"/>
    </location>
</feature>
<dbReference type="EMBL" id="JWZX01002701">
    <property type="protein sequence ID" value="KOO27547.1"/>
    <property type="molecule type" value="Genomic_DNA"/>
</dbReference>
<dbReference type="GO" id="GO:0006355">
    <property type="term" value="P:regulation of DNA-templated transcription"/>
    <property type="evidence" value="ECO:0007669"/>
    <property type="project" value="InterPro"/>
</dbReference>
<feature type="region of interest" description="Disordered" evidence="2">
    <location>
        <begin position="1"/>
        <end position="25"/>
    </location>
</feature>
<organism evidence="4 5">
    <name type="scientific">Chrysochromulina tobinii</name>
    <dbReference type="NCBI Taxonomy" id="1460289"/>
    <lineage>
        <taxon>Eukaryota</taxon>
        <taxon>Haptista</taxon>
        <taxon>Haptophyta</taxon>
        <taxon>Prymnesiophyceae</taxon>
        <taxon>Prymnesiales</taxon>
        <taxon>Chrysochromulinaceae</taxon>
        <taxon>Chrysochromulina</taxon>
    </lineage>
</organism>
<sequence length="292" mass="32089">MPAAAKKEGGSGDTSEKKEDVESLKEELEDVRGDLQLTISDLRVILEATPAFVCAVDPHGHVSGWNTAAIEITGLRRDSVLQRHFVEYFVPQPQQQAVADQMESSFSLPADDPLANEPGEPFDLTLWRGKPPHGTLDSTKTITLRVRAYARRLGSGQPVGLLLIQDDAAANEKLRVETVAEGELVELNRVLALREQELDEHEIELAALREELESFYREAAERSGRPLQPGAKLVIKPTSILMKDKGSSGQRIAWGAPNKVGHFTKGSSPREFGNKARHDMLREQAMGTTPGK</sequence>
<keyword evidence="1" id="KW-0175">Coiled coil</keyword>
<dbReference type="NCBIfam" id="TIGR00229">
    <property type="entry name" value="sensory_box"/>
    <property type="match status" value="1"/>
</dbReference>
<dbReference type="SMART" id="SM00091">
    <property type="entry name" value="PAS"/>
    <property type="match status" value="1"/>
</dbReference>
<protein>
    <recommendedName>
        <fullName evidence="3">PAS domain-containing protein</fullName>
    </recommendedName>
</protein>
<dbReference type="Proteomes" id="UP000037460">
    <property type="component" value="Unassembled WGS sequence"/>
</dbReference>
<proteinExistence type="predicted"/>
<reference evidence="5" key="1">
    <citation type="journal article" date="2015" name="PLoS Genet.">
        <title>Genome Sequence and Transcriptome Analyses of Chrysochromulina tobin: Metabolic Tools for Enhanced Algal Fitness in the Prominent Order Prymnesiales (Haptophyceae).</title>
        <authorList>
            <person name="Hovde B.T."/>
            <person name="Deodato C.R."/>
            <person name="Hunsperger H.M."/>
            <person name="Ryken S.A."/>
            <person name="Yost W."/>
            <person name="Jha R.K."/>
            <person name="Patterson J."/>
            <person name="Monnat R.J. Jr."/>
            <person name="Barlow S.B."/>
            <person name="Starkenburg S.R."/>
            <person name="Cattolico R.A."/>
        </authorList>
    </citation>
    <scope>NUCLEOTIDE SEQUENCE</scope>
    <source>
        <strain evidence="5">CCMP291</strain>
    </source>
</reference>
<gene>
    <name evidence="4" type="ORF">Ctob_007808</name>
</gene>
<comment type="caution">
    <text evidence="4">The sequence shown here is derived from an EMBL/GenBank/DDBJ whole genome shotgun (WGS) entry which is preliminary data.</text>
</comment>
<evidence type="ECO:0000259" key="3">
    <source>
        <dbReference type="PROSITE" id="PS50112"/>
    </source>
</evidence>
<dbReference type="InterPro" id="IPR013767">
    <property type="entry name" value="PAS_fold"/>
</dbReference>
<keyword evidence="5" id="KW-1185">Reference proteome</keyword>
<dbReference type="AlphaFoldDB" id="A0A0M0JML7"/>
<evidence type="ECO:0000256" key="1">
    <source>
        <dbReference type="SAM" id="Coils"/>
    </source>
</evidence>
<dbReference type="InterPro" id="IPR035965">
    <property type="entry name" value="PAS-like_dom_sf"/>
</dbReference>
<dbReference type="PROSITE" id="PS50112">
    <property type="entry name" value="PAS"/>
    <property type="match status" value="1"/>
</dbReference>
<evidence type="ECO:0000313" key="5">
    <source>
        <dbReference type="Proteomes" id="UP000037460"/>
    </source>
</evidence>
<dbReference type="InterPro" id="IPR000014">
    <property type="entry name" value="PAS"/>
</dbReference>
<dbReference type="Gene3D" id="3.30.450.20">
    <property type="entry name" value="PAS domain"/>
    <property type="match status" value="1"/>
</dbReference>
<feature type="coiled-coil region" evidence="1">
    <location>
        <begin position="184"/>
        <end position="218"/>
    </location>
</feature>